<evidence type="ECO:0000313" key="2">
    <source>
        <dbReference type="Proteomes" id="UP000197424"/>
    </source>
</evidence>
<organism evidence="1 2">
    <name type="scientific">Laribacter hongkongensis</name>
    <dbReference type="NCBI Taxonomy" id="168471"/>
    <lineage>
        <taxon>Bacteria</taxon>
        <taxon>Pseudomonadati</taxon>
        <taxon>Pseudomonadota</taxon>
        <taxon>Betaproteobacteria</taxon>
        <taxon>Neisseriales</taxon>
        <taxon>Aquaspirillaceae</taxon>
        <taxon>Laribacter</taxon>
    </lineage>
</organism>
<dbReference type="AlphaFoldDB" id="A0A248LN12"/>
<gene>
    <name evidence="1" type="ORF">LHGZ1_3058</name>
</gene>
<accession>A0A248LN12</accession>
<proteinExistence type="predicted"/>
<protein>
    <submittedName>
        <fullName evidence="1">Uncharacterized protein</fullName>
    </submittedName>
</protein>
<sequence>MKQLSTLFPVSYPCRAGATGTVCCGQLFPGYKLPKKQTVVNFYVKTAVYAVCPPPVHIAVLPFWG</sequence>
<name>A0A248LN12_9NEIS</name>
<dbReference type="EMBL" id="CP022115">
    <property type="protein sequence ID" value="ASJ25889.1"/>
    <property type="molecule type" value="Genomic_DNA"/>
</dbReference>
<dbReference type="Proteomes" id="UP000197424">
    <property type="component" value="Chromosome"/>
</dbReference>
<evidence type="ECO:0000313" key="1">
    <source>
        <dbReference type="EMBL" id="ASJ25889.1"/>
    </source>
</evidence>
<reference evidence="2" key="1">
    <citation type="submission" date="2017-06" db="EMBL/GenBank/DDBJ databases">
        <title>Whole genome sequence of Laribacter hongkongensis LHGZ1.</title>
        <authorList>
            <person name="Chen D."/>
            <person name="Wu H."/>
            <person name="Chen J."/>
        </authorList>
    </citation>
    <scope>NUCLEOTIDE SEQUENCE [LARGE SCALE GENOMIC DNA]</scope>
    <source>
        <strain evidence="2">LHGZ1</strain>
    </source>
</reference>